<dbReference type="KEGG" id="ruf:TH63_03275"/>
<feature type="region of interest" description="Disordered" evidence="1">
    <location>
        <begin position="55"/>
        <end position="77"/>
    </location>
</feature>
<dbReference type="EMBL" id="CP010777">
    <property type="protein sequence ID" value="AKQ44865.1"/>
    <property type="molecule type" value="Genomic_DNA"/>
</dbReference>
<reference evidence="2 3" key="1">
    <citation type="submission" date="2015-01" db="EMBL/GenBank/DDBJ databases">
        <title>Rufibacter sp./DG31D/ whole genome sequencing.</title>
        <authorList>
            <person name="Kim M.K."/>
            <person name="Srinivasan S."/>
            <person name="Lee J.-J."/>
        </authorList>
    </citation>
    <scope>NUCLEOTIDE SEQUENCE [LARGE SCALE GENOMIC DNA]</scope>
    <source>
        <strain evidence="2 3">DG31D</strain>
    </source>
</reference>
<dbReference type="AlphaFoldDB" id="A0A0H4VGW8"/>
<protein>
    <submittedName>
        <fullName evidence="2">Uncharacterized protein</fullName>
    </submittedName>
</protein>
<evidence type="ECO:0000256" key="1">
    <source>
        <dbReference type="SAM" id="MobiDB-lite"/>
    </source>
</evidence>
<dbReference type="Proteomes" id="UP000036458">
    <property type="component" value="Chromosome"/>
</dbReference>
<dbReference type="PATRIC" id="fig|1379910.4.peg.705"/>
<gene>
    <name evidence="2" type="ORF">TH63_03275</name>
</gene>
<evidence type="ECO:0000313" key="2">
    <source>
        <dbReference type="EMBL" id="AKQ44865.1"/>
    </source>
</evidence>
<name>A0A0H4VGW8_9BACT</name>
<proteinExistence type="predicted"/>
<evidence type="ECO:0000313" key="3">
    <source>
        <dbReference type="Proteomes" id="UP000036458"/>
    </source>
</evidence>
<keyword evidence="3" id="KW-1185">Reference proteome</keyword>
<sequence>MKKRDSVLRLFSGKRPQNVNLKILIFPAHFPVSSLSLERLACGPEVALLREEGKEAARAVREGKTGPRGRERSEGEDETIKYKDLGVYANYKAKAECVHNSVGSWKGSLSRR</sequence>
<organism evidence="2 3">
    <name type="scientific">Rufibacter radiotolerans</name>
    <dbReference type="NCBI Taxonomy" id="1379910"/>
    <lineage>
        <taxon>Bacteria</taxon>
        <taxon>Pseudomonadati</taxon>
        <taxon>Bacteroidota</taxon>
        <taxon>Cytophagia</taxon>
        <taxon>Cytophagales</taxon>
        <taxon>Hymenobacteraceae</taxon>
        <taxon>Rufibacter</taxon>
    </lineage>
</organism>
<accession>A0A0H4VGW8</accession>